<dbReference type="PROSITE" id="PS50283">
    <property type="entry name" value="NA_SOLUT_SYMP_3"/>
    <property type="match status" value="1"/>
</dbReference>
<dbReference type="PANTHER" id="PTHR45897:SF4">
    <property type="entry name" value="HIGH-AFFINITY CHOLINE TRANSPORTER 1"/>
    <property type="match status" value="1"/>
</dbReference>
<dbReference type="PANTHER" id="PTHR45897">
    <property type="entry name" value="HIGH-AFFINITY CHOLINE TRANSPORTER 1"/>
    <property type="match status" value="1"/>
</dbReference>
<dbReference type="InterPro" id="IPR001734">
    <property type="entry name" value="Na/solute_symporter"/>
</dbReference>
<feature type="transmembrane region" description="Helical" evidence="14">
    <location>
        <begin position="117"/>
        <end position="136"/>
    </location>
</feature>
<keyword evidence="3" id="KW-0813">Transport</keyword>
<evidence type="ECO:0000256" key="10">
    <source>
        <dbReference type="ARBA" id="ARBA00023136"/>
    </source>
</evidence>
<dbReference type="InterPro" id="IPR038377">
    <property type="entry name" value="Na/Glc_symporter_sf"/>
</dbReference>
<evidence type="ECO:0000256" key="12">
    <source>
        <dbReference type="ARBA" id="ARBA00023201"/>
    </source>
</evidence>
<dbReference type="OMA" id="DANCITL"/>
<keyword evidence="4 14" id="KW-0812">Transmembrane</keyword>
<dbReference type="GO" id="GO:0008292">
    <property type="term" value="P:acetylcholine biosynthetic process"/>
    <property type="evidence" value="ECO:0007669"/>
    <property type="project" value="TreeGrafter"/>
</dbReference>
<feature type="transmembrane region" description="Helical" evidence="14">
    <location>
        <begin position="363"/>
        <end position="384"/>
    </location>
</feature>
<keyword evidence="8" id="KW-0915">Sodium</keyword>
<feature type="transmembrane region" description="Helical" evidence="14">
    <location>
        <begin position="317"/>
        <end position="342"/>
    </location>
</feature>
<protein>
    <submittedName>
        <fullName evidence="15">High-affinity choline transporter 1</fullName>
    </submittedName>
</protein>
<feature type="transmembrane region" description="Helical" evidence="14">
    <location>
        <begin position="257"/>
        <end position="282"/>
    </location>
</feature>
<keyword evidence="9" id="KW-0406">Ion transport</keyword>
<evidence type="ECO:0000256" key="8">
    <source>
        <dbReference type="ARBA" id="ARBA00023053"/>
    </source>
</evidence>
<evidence type="ECO:0000256" key="14">
    <source>
        <dbReference type="SAM" id="Phobius"/>
    </source>
</evidence>
<name>A0A067RWP0_ZOONE</name>
<evidence type="ECO:0000256" key="3">
    <source>
        <dbReference type="ARBA" id="ARBA00022448"/>
    </source>
</evidence>
<accession>A0A067RWP0</accession>
<evidence type="ECO:0000256" key="6">
    <source>
        <dbReference type="ARBA" id="ARBA00022979"/>
    </source>
</evidence>
<keyword evidence="16" id="KW-1185">Reference proteome</keyword>
<evidence type="ECO:0000313" key="15">
    <source>
        <dbReference type="EMBL" id="KDR24329.1"/>
    </source>
</evidence>
<feature type="transmembrane region" description="Helical" evidence="14">
    <location>
        <begin position="227"/>
        <end position="245"/>
    </location>
</feature>
<dbReference type="GO" id="GO:0005307">
    <property type="term" value="F:choline:sodium symporter activity"/>
    <property type="evidence" value="ECO:0007669"/>
    <property type="project" value="TreeGrafter"/>
</dbReference>
<dbReference type="GO" id="GO:0005886">
    <property type="term" value="C:plasma membrane"/>
    <property type="evidence" value="ECO:0007669"/>
    <property type="project" value="TreeGrafter"/>
</dbReference>
<feature type="transmembrane region" description="Helical" evidence="14">
    <location>
        <begin position="417"/>
        <end position="436"/>
    </location>
</feature>
<evidence type="ECO:0000256" key="13">
    <source>
        <dbReference type="RuleBase" id="RU362091"/>
    </source>
</evidence>
<sequence length="573" mass="62907">MAIYVWGLVGIVVFYIAMLGVGIWAGTKQKNHGEEEVMLAGRSIGTVVGFLTLIATWVGGAYINGTAEVMFTTGLAWCQVPIGYSLSIILAMLLFVRQMREARYVTMLDPMQQKYGSQVGGLLYIPALCGDVFWTGSILNALGSSLVVILDIDSRISVIASAVFAAAYTIVGGFYSVSYTDVLQLILIVIGLLLSVPFAYQNEAVSKNVLSSTNWVGKVERADLGEWFDSLLLLIFGGIPWQGYFQRIFSMKTTKSAQILSVVSFFGCVIMAFPPAFIGIVAKSTDWANVEGFRRNVSDSEGEIILPLVLRYLTPNWVSFFGLGAISAAVMSSADASILSSSSMFSRNIYKAAFRPKAGDREMLWVLRISVMVIATLGAITALTVGSVYYLSYLCADLIYVILFPQLLLIIHWAQGVNTYGCLASYFIGLFLRVLGGEKRLGIPAVIKFPYYDEVTETQKFPFKTLCMFCALSAHLLVSTAARLLFEHRYIEADKWDVLKAFPHLKSRNTDTEFRKGFDEISMSGTYKGTEKVGIVNTAAVTEKIGIVNTAVVTDSTDDIKNSIETKKDYSTS</sequence>
<keyword evidence="12" id="KW-0739">Sodium transport</keyword>
<evidence type="ECO:0000256" key="4">
    <source>
        <dbReference type="ARBA" id="ARBA00022692"/>
    </source>
</evidence>
<dbReference type="AlphaFoldDB" id="A0A067RWP0"/>
<dbReference type="InterPro" id="IPR052244">
    <property type="entry name" value="Choline_transporter"/>
</dbReference>
<evidence type="ECO:0000256" key="2">
    <source>
        <dbReference type="ARBA" id="ARBA00006434"/>
    </source>
</evidence>
<dbReference type="EMBL" id="KK852417">
    <property type="protein sequence ID" value="KDR24329.1"/>
    <property type="molecule type" value="Genomic_DNA"/>
</dbReference>
<keyword evidence="5" id="KW-0769">Symport</keyword>
<feature type="transmembrane region" description="Helical" evidence="14">
    <location>
        <begin position="74"/>
        <end position="96"/>
    </location>
</feature>
<keyword evidence="7 14" id="KW-1133">Transmembrane helix</keyword>
<evidence type="ECO:0000256" key="1">
    <source>
        <dbReference type="ARBA" id="ARBA00004141"/>
    </source>
</evidence>
<dbReference type="CDD" id="cd11474">
    <property type="entry name" value="SLC5sbd_CHT"/>
    <property type="match status" value="1"/>
</dbReference>
<dbReference type="Pfam" id="PF00474">
    <property type="entry name" value="SSF"/>
    <property type="match status" value="1"/>
</dbReference>
<keyword evidence="10 14" id="KW-0472">Membrane</keyword>
<proteinExistence type="inferred from homology"/>
<feature type="transmembrane region" description="Helical" evidence="14">
    <location>
        <begin position="156"/>
        <end position="175"/>
    </location>
</feature>
<organism evidence="15 16">
    <name type="scientific">Zootermopsis nevadensis</name>
    <name type="common">Dampwood termite</name>
    <dbReference type="NCBI Taxonomy" id="136037"/>
    <lineage>
        <taxon>Eukaryota</taxon>
        <taxon>Metazoa</taxon>
        <taxon>Ecdysozoa</taxon>
        <taxon>Arthropoda</taxon>
        <taxon>Hexapoda</taxon>
        <taxon>Insecta</taxon>
        <taxon>Pterygota</taxon>
        <taxon>Neoptera</taxon>
        <taxon>Polyneoptera</taxon>
        <taxon>Dictyoptera</taxon>
        <taxon>Blattodea</taxon>
        <taxon>Blattoidea</taxon>
        <taxon>Termitoidae</taxon>
        <taxon>Termopsidae</taxon>
        <taxon>Zootermopsis</taxon>
    </lineage>
</organism>
<comment type="subcellular location">
    <subcellularLocation>
        <location evidence="1">Membrane</location>
        <topology evidence="1">Multi-pass membrane protein</topology>
    </subcellularLocation>
</comment>
<evidence type="ECO:0000256" key="9">
    <source>
        <dbReference type="ARBA" id="ARBA00023065"/>
    </source>
</evidence>
<keyword evidence="11" id="KW-0325">Glycoprotein</keyword>
<feature type="transmembrane region" description="Helical" evidence="14">
    <location>
        <begin position="6"/>
        <end position="27"/>
    </location>
</feature>
<dbReference type="Gene3D" id="1.20.1730.10">
    <property type="entry name" value="Sodium/glucose cotransporter"/>
    <property type="match status" value="1"/>
</dbReference>
<evidence type="ECO:0000256" key="7">
    <source>
        <dbReference type="ARBA" id="ARBA00022989"/>
    </source>
</evidence>
<gene>
    <name evidence="15" type="ORF">L798_04817</name>
</gene>
<dbReference type="Proteomes" id="UP000027135">
    <property type="component" value="Unassembled WGS sequence"/>
</dbReference>
<feature type="transmembrane region" description="Helical" evidence="14">
    <location>
        <begin position="390"/>
        <end position="410"/>
    </location>
</feature>
<evidence type="ECO:0000313" key="16">
    <source>
        <dbReference type="Proteomes" id="UP000027135"/>
    </source>
</evidence>
<evidence type="ECO:0000256" key="11">
    <source>
        <dbReference type="ARBA" id="ARBA00023180"/>
    </source>
</evidence>
<comment type="similarity">
    <text evidence="2 13">Belongs to the sodium:solute symporter (SSF) (TC 2.A.21) family.</text>
</comment>
<evidence type="ECO:0000256" key="5">
    <source>
        <dbReference type="ARBA" id="ARBA00022847"/>
    </source>
</evidence>
<feature type="transmembrane region" description="Helical" evidence="14">
    <location>
        <begin position="39"/>
        <end position="62"/>
    </location>
</feature>
<feature type="transmembrane region" description="Helical" evidence="14">
    <location>
        <begin position="182"/>
        <end position="200"/>
    </location>
</feature>
<dbReference type="eggNOG" id="KOG3761">
    <property type="taxonomic scope" value="Eukaryota"/>
</dbReference>
<dbReference type="InParanoid" id="A0A067RWP0"/>
<reference evidence="15 16" key="1">
    <citation type="journal article" date="2014" name="Nat. Commun.">
        <title>Molecular traces of alternative social organization in a termite genome.</title>
        <authorList>
            <person name="Terrapon N."/>
            <person name="Li C."/>
            <person name="Robertson H.M."/>
            <person name="Ji L."/>
            <person name="Meng X."/>
            <person name="Booth W."/>
            <person name="Chen Z."/>
            <person name="Childers C.P."/>
            <person name="Glastad K.M."/>
            <person name="Gokhale K."/>
            <person name="Gowin J."/>
            <person name="Gronenberg W."/>
            <person name="Hermansen R.A."/>
            <person name="Hu H."/>
            <person name="Hunt B.G."/>
            <person name="Huylmans A.K."/>
            <person name="Khalil S.M."/>
            <person name="Mitchell R.D."/>
            <person name="Munoz-Torres M.C."/>
            <person name="Mustard J.A."/>
            <person name="Pan H."/>
            <person name="Reese J.T."/>
            <person name="Scharf M.E."/>
            <person name="Sun F."/>
            <person name="Vogel H."/>
            <person name="Xiao J."/>
            <person name="Yang W."/>
            <person name="Yang Z."/>
            <person name="Yang Z."/>
            <person name="Zhou J."/>
            <person name="Zhu J."/>
            <person name="Brent C.S."/>
            <person name="Elsik C.G."/>
            <person name="Goodisman M.A."/>
            <person name="Liberles D.A."/>
            <person name="Roe R.M."/>
            <person name="Vargo E.L."/>
            <person name="Vilcinskas A."/>
            <person name="Wang J."/>
            <person name="Bornberg-Bauer E."/>
            <person name="Korb J."/>
            <person name="Zhang G."/>
            <person name="Liebig J."/>
        </authorList>
    </citation>
    <scope>NUCLEOTIDE SEQUENCE [LARGE SCALE GENOMIC DNA]</scope>
    <source>
        <tissue evidence="15">Whole organism</tissue>
    </source>
</reference>
<keyword evidence="6" id="KW-0530">Neurotransmitter biosynthesis</keyword>
<dbReference type="STRING" id="136037.A0A067RWP0"/>